<protein>
    <submittedName>
        <fullName evidence="3">Class I SAM-dependent methyltransferase</fullName>
    </submittedName>
</protein>
<evidence type="ECO:0000259" key="2">
    <source>
        <dbReference type="Pfam" id="PF13649"/>
    </source>
</evidence>
<dbReference type="InterPro" id="IPR041698">
    <property type="entry name" value="Methyltransf_25"/>
</dbReference>
<dbReference type="GO" id="GO:0032259">
    <property type="term" value="P:methylation"/>
    <property type="evidence" value="ECO:0007669"/>
    <property type="project" value="UniProtKB-KW"/>
</dbReference>
<dbReference type="Pfam" id="PF13649">
    <property type="entry name" value="Methyltransf_25"/>
    <property type="match status" value="1"/>
</dbReference>
<dbReference type="InterPro" id="IPR029063">
    <property type="entry name" value="SAM-dependent_MTases_sf"/>
</dbReference>
<organism evidence="3 4">
    <name type="scientific">Candidatus Limivivens merdigallinarum</name>
    <dbReference type="NCBI Taxonomy" id="2840859"/>
    <lineage>
        <taxon>Bacteria</taxon>
        <taxon>Bacillati</taxon>
        <taxon>Bacillota</taxon>
        <taxon>Clostridia</taxon>
        <taxon>Lachnospirales</taxon>
        <taxon>Lachnospiraceae</taxon>
        <taxon>Lachnospiraceae incertae sedis</taxon>
        <taxon>Candidatus Limivivens</taxon>
    </lineage>
</organism>
<feature type="domain" description="Methyltransferase" evidence="2">
    <location>
        <begin position="41"/>
        <end position="136"/>
    </location>
</feature>
<proteinExistence type="predicted"/>
<dbReference type="PANTHER" id="PTHR43861">
    <property type="entry name" value="TRANS-ACONITATE 2-METHYLTRANSFERASE-RELATED"/>
    <property type="match status" value="1"/>
</dbReference>
<dbReference type="GO" id="GO:0008168">
    <property type="term" value="F:methyltransferase activity"/>
    <property type="evidence" value="ECO:0007669"/>
    <property type="project" value="UniProtKB-KW"/>
</dbReference>
<dbReference type="EMBL" id="DVFT01000032">
    <property type="protein sequence ID" value="HIQ95419.1"/>
    <property type="molecule type" value="Genomic_DNA"/>
</dbReference>
<dbReference type="SUPFAM" id="SSF53335">
    <property type="entry name" value="S-adenosyl-L-methionine-dependent methyltransferases"/>
    <property type="match status" value="1"/>
</dbReference>
<comment type="caution">
    <text evidence="3">The sequence shown here is derived from an EMBL/GenBank/DDBJ whole genome shotgun (WGS) entry which is preliminary data.</text>
</comment>
<reference evidence="3" key="1">
    <citation type="submission" date="2020-10" db="EMBL/GenBank/DDBJ databases">
        <authorList>
            <person name="Gilroy R."/>
        </authorList>
    </citation>
    <scope>NUCLEOTIDE SEQUENCE</scope>
    <source>
        <strain evidence="3">ChiSjej3B21-11622</strain>
    </source>
</reference>
<accession>A0A9D1D172</accession>
<name>A0A9D1D172_9FIRM</name>
<dbReference type="CDD" id="cd02440">
    <property type="entry name" value="AdoMet_MTases"/>
    <property type="match status" value="1"/>
</dbReference>
<keyword evidence="3" id="KW-0489">Methyltransferase</keyword>
<dbReference type="Gene3D" id="2.20.25.110">
    <property type="entry name" value="S-adenosyl-L-methionine-dependent methyltransferases"/>
    <property type="match status" value="1"/>
</dbReference>
<dbReference type="Proteomes" id="UP000886886">
    <property type="component" value="Unassembled WGS sequence"/>
</dbReference>
<dbReference type="Gene3D" id="3.40.50.150">
    <property type="entry name" value="Vaccinia Virus protein VP39"/>
    <property type="match status" value="1"/>
</dbReference>
<evidence type="ECO:0000256" key="1">
    <source>
        <dbReference type="ARBA" id="ARBA00022679"/>
    </source>
</evidence>
<keyword evidence="1" id="KW-0808">Transferase</keyword>
<gene>
    <name evidence="3" type="ORF">IAB26_02555</name>
</gene>
<evidence type="ECO:0000313" key="3">
    <source>
        <dbReference type="EMBL" id="HIQ95419.1"/>
    </source>
</evidence>
<reference evidence="3" key="2">
    <citation type="journal article" date="2021" name="PeerJ">
        <title>Extensive microbial diversity within the chicken gut microbiome revealed by metagenomics and culture.</title>
        <authorList>
            <person name="Gilroy R."/>
            <person name="Ravi A."/>
            <person name="Getino M."/>
            <person name="Pursley I."/>
            <person name="Horton D.L."/>
            <person name="Alikhan N.F."/>
            <person name="Baker D."/>
            <person name="Gharbi K."/>
            <person name="Hall N."/>
            <person name="Watson M."/>
            <person name="Adriaenssens E.M."/>
            <person name="Foster-Nyarko E."/>
            <person name="Jarju S."/>
            <person name="Secka A."/>
            <person name="Antonio M."/>
            <person name="Oren A."/>
            <person name="Chaudhuri R.R."/>
            <person name="La Ragione R."/>
            <person name="Hildebrand F."/>
            <person name="Pallen M.J."/>
        </authorList>
    </citation>
    <scope>NUCLEOTIDE SEQUENCE</scope>
    <source>
        <strain evidence="3">ChiSjej3B21-11622</strain>
    </source>
</reference>
<dbReference type="AlphaFoldDB" id="A0A9D1D172"/>
<sequence>MLSYQGFAYVYDTFMDDVPYGEWGRFIAEVLREHGIRDGLVLDLGCGTGSMTEYLAGLGYDMIGVDASEDMLEIAMDKKEESGHDILYLCQDMREFELYGTVRAIVSVCDSMNYILKEEELLEVFCLANNYLDPEGIFLFDMNTPYKYRELLGDNTIAENRENCSFIWENTFYEEEGINEYDLTIFVEEADQRYRKYQETHLQRSYEPERVEKLLKDAGLEVLGVYDAFTKEPPRADSERLCFIAREKGKAGKQ</sequence>
<evidence type="ECO:0000313" key="4">
    <source>
        <dbReference type="Proteomes" id="UP000886886"/>
    </source>
</evidence>